<accession>A0A0B4X2Z4</accession>
<evidence type="ECO:0000256" key="2">
    <source>
        <dbReference type="ARBA" id="ARBA00023002"/>
    </source>
</evidence>
<dbReference type="InterPro" id="IPR036291">
    <property type="entry name" value="NAD(P)-bd_dom_sf"/>
</dbReference>
<dbReference type="InterPro" id="IPR002347">
    <property type="entry name" value="SDR_fam"/>
</dbReference>
<dbReference type="AlphaFoldDB" id="A0A0B4X2Z4"/>
<organism evidence="3 4">
    <name type="scientific">Rhizobium gallicum bv. gallicum R602sp</name>
    <dbReference type="NCBI Taxonomy" id="1041138"/>
    <lineage>
        <taxon>Bacteria</taxon>
        <taxon>Pseudomonadati</taxon>
        <taxon>Pseudomonadota</taxon>
        <taxon>Alphaproteobacteria</taxon>
        <taxon>Hyphomicrobiales</taxon>
        <taxon>Rhizobiaceae</taxon>
        <taxon>Rhizobium/Agrobacterium group</taxon>
        <taxon>Rhizobium</taxon>
    </lineage>
</organism>
<proteinExistence type="inferred from homology"/>
<keyword evidence="4" id="KW-1185">Reference proteome</keyword>
<dbReference type="FunFam" id="3.40.50.720:FF:000084">
    <property type="entry name" value="Short-chain dehydrogenase reductase"/>
    <property type="match status" value="1"/>
</dbReference>
<evidence type="ECO:0000313" key="3">
    <source>
        <dbReference type="EMBL" id="AJD41496.1"/>
    </source>
</evidence>
<dbReference type="PANTHER" id="PTHR24321:SF8">
    <property type="entry name" value="ESTRADIOL 17-BETA-DEHYDROGENASE 8-RELATED"/>
    <property type="match status" value="1"/>
</dbReference>
<dbReference type="EMBL" id="CP006877">
    <property type="protein sequence ID" value="AJD41496.1"/>
    <property type="molecule type" value="Genomic_DNA"/>
</dbReference>
<dbReference type="GO" id="GO:0016491">
    <property type="term" value="F:oxidoreductase activity"/>
    <property type="evidence" value="ECO:0007669"/>
    <property type="project" value="UniProtKB-KW"/>
</dbReference>
<dbReference type="RefSeq" id="WP_039845080.1">
    <property type="nucleotide sequence ID" value="NZ_CP006877.1"/>
</dbReference>
<dbReference type="HOGENOM" id="CLU_010194_1_0_5"/>
<evidence type="ECO:0000313" key="4">
    <source>
        <dbReference type="Proteomes" id="UP000031368"/>
    </source>
</evidence>
<dbReference type="Gene3D" id="3.40.50.720">
    <property type="entry name" value="NAD(P)-binding Rossmann-like Domain"/>
    <property type="match status" value="1"/>
</dbReference>
<dbReference type="Proteomes" id="UP000031368">
    <property type="component" value="Chromosome"/>
</dbReference>
<dbReference type="Pfam" id="PF13561">
    <property type="entry name" value="adh_short_C2"/>
    <property type="match status" value="1"/>
</dbReference>
<sequence length="256" mass="26134">MNSLNGKIAIVSGASAGIGRAAAKLFAAEGAKLVVTARREAELGMLVEEIEADGGEAVAVAGEIRDEGLHRSLVETASRRFGGLDIAFNNAGGTGAYGSLADISLGDWRDTVDLNLTSGFLAAKHQAPAMIERGGGSIIFTSTFVGHTVGMPGMGAYAAAKAGLMGLVQVLAVELGPKNVRVNALLPGGVDTQANPINFPDATPETIAFVKGLHTLKRVAQPDEIAKVALFLGSDMASFVTGSTMLADGGVSINRT</sequence>
<dbReference type="KEGG" id="rga:RGR602_CH02168"/>
<name>A0A0B4X2Z4_9HYPH</name>
<dbReference type="NCBIfam" id="NF005681">
    <property type="entry name" value="PRK07478.1"/>
    <property type="match status" value="1"/>
</dbReference>
<keyword evidence="2" id="KW-0560">Oxidoreductase</keyword>
<dbReference type="CDD" id="cd05233">
    <property type="entry name" value="SDR_c"/>
    <property type="match status" value="1"/>
</dbReference>
<reference evidence="3 4" key="1">
    <citation type="submission" date="2013-11" db="EMBL/GenBank/DDBJ databases">
        <title>Complete genome sequence of Rhizobium gallicum bv. gallicum R602.</title>
        <authorList>
            <person name="Bustos P."/>
            <person name="Santamaria R.I."/>
            <person name="Lozano L."/>
            <person name="Acosta J.L."/>
            <person name="Ormeno-Orrillo E."/>
            <person name="Rogel M.A."/>
            <person name="Romero D."/>
            <person name="Cevallos M.A."/>
            <person name="Martinez-Romero E."/>
            <person name="Gonzalez V."/>
        </authorList>
    </citation>
    <scope>NUCLEOTIDE SEQUENCE [LARGE SCALE GENOMIC DNA]</scope>
    <source>
        <strain evidence="3 4">R602</strain>
    </source>
</reference>
<dbReference type="SUPFAM" id="SSF51735">
    <property type="entry name" value="NAD(P)-binding Rossmann-fold domains"/>
    <property type="match status" value="1"/>
</dbReference>
<gene>
    <name evidence="3" type="ORF">RGR602_CH02168</name>
</gene>
<evidence type="ECO:0000256" key="1">
    <source>
        <dbReference type="ARBA" id="ARBA00006484"/>
    </source>
</evidence>
<dbReference type="PRINTS" id="PR00080">
    <property type="entry name" value="SDRFAMILY"/>
</dbReference>
<dbReference type="PANTHER" id="PTHR24321">
    <property type="entry name" value="DEHYDROGENASES, SHORT CHAIN"/>
    <property type="match status" value="1"/>
</dbReference>
<protein>
    <submittedName>
        <fullName evidence="3">Short-chain dehydrogenase/reductase SDR family protein</fullName>
    </submittedName>
</protein>
<dbReference type="PRINTS" id="PR00081">
    <property type="entry name" value="GDHRDH"/>
</dbReference>
<comment type="similarity">
    <text evidence="1">Belongs to the short-chain dehydrogenases/reductases (SDR) family.</text>
</comment>